<keyword evidence="13" id="KW-1185">Reference proteome</keyword>
<dbReference type="SUPFAM" id="SSF55821">
    <property type="entry name" value="YrdC/RibB"/>
    <property type="match status" value="1"/>
</dbReference>
<dbReference type="Proteomes" id="UP000190092">
    <property type="component" value="Unassembled WGS sequence"/>
</dbReference>
<dbReference type="PROSITE" id="PS51160">
    <property type="entry name" value="ACYLPHOSPHATASE_3"/>
    <property type="match status" value="1"/>
</dbReference>
<dbReference type="Pfam" id="PF22521">
    <property type="entry name" value="HypF_C_2"/>
    <property type="match status" value="1"/>
</dbReference>
<dbReference type="InterPro" id="IPR004421">
    <property type="entry name" value="Carbamoyltransferase_HypF"/>
</dbReference>
<dbReference type="Gene3D" id="3.90.870.50">
    <property type="match status" value="1"/>
</dbReference>
<dbReference type="UniPathway" id="UPA00335"/>
<dbReference type="Pfam" id="PF17788">
    <property type="entry name" value="HypF_C"/>
    <property type="match status" value="1"/>
</dbReference>
<dbReference type="Gene3D" id="3.30.110.120">
    <property type="match status" value="1"/>
</dbReference>
<evidence type="ECO:0000256" key="4">
    <source>
        <dbReference type="ARBA" id="ARBA00022723"/>
    </source>
</evidence>
<dbReference type="InterPro" id="IPR017945">
    <property type="entry name" value="DHBP_synth_RibB-like_a/b_dom"/>
</dbReference>
<dbReference type="InterPro" id="IPR036046">
    <property type="entry name" value="Acylphosphatase-like_dom_sf"/>
</dbReference>
<dbReference type="AlphaFoldDB" id="A0A1T4T367"/>
<dbReference type="InterPro" id="IPR011125">
    <property type="entry name" value="Znf_HypF"/>
</dbReference>
<dbReference type="GO" id="GO:0051604">
    <property type="term" value="P:protein maturation"/>
    <property type="evidence" value="ECO:0007669"/>
    <property type="project" value="TreeGrafter"/>
</dbReference>
<evidence type="ECO:0000256" key="2">
    <source>
        <dbReference type="ARBA" id="ARBA00008097"/>
    </source>
</evidence>
<feature type="domain" description="YrdC-like" evidence="11">
    <location>
        <begin position="207"/>
        <end position="391"/>
    </location>
</feature>
<comment type="catalytic activity">
    <reaction evidence="9">
        <text>an acyl phosphate + H2O = a carboxylate + phosphate + H(+)</text>
        <dbReference type="Rhea" id="RHEA:14965"/>
        <dbReference type="ChEBI" id="CHEBI:15377"/>
        <dbReference type="ChEBI" id="CHEBI:15378"/>
        <dbReference type="ChEBI" id="CHEBI:29067"/>
        <dbReference type="ChEBI" id="CHEBI:43474"/>
        <dbReference type="ChEBI" id="CHEBI:59918"/>
        <dbReference type="EC" id="3.6.1.7"/>
    </reaction>
</comment>
<keyword evidence="9" id="KW-0378">Hydrolase</keyword>
<comment type="catalytic activity">
    <reaction evidence="7 8">
        <text>C-terminal L-cysteinyl-[HypE protein] + carbamoyl phosphate + ATP + H2O = C-terminal S-carboxamide-L-cysteinyl-[HypE protein] + AMP + phosphate + diphosphate + H(+)</text>
        <dbReference type="Rhea" id="RHEA:55636"/>
        <dbReference type="Rhea" id="RHEA-COMP:14247"/>
        <dbReference type="Rhea" id="RHEA-COMP:14392"/>
        <dbReference type="ChEBI" id="CHEBI:15377"/>
        <dbReference type="ChEBI" id="CHEBI:15378"/>
        <dbReference type="ChEBI" id="CHEBI:30616"/>
        <dbReference type="ChEBI" id="CHEBI:33019"/>
        <dbReference type="ChEBI" id="CHEBI:43474"/>
        <dbReference type="ChEBI" id="CHEBI:58228"/>
        <dbReference type="ChEBI" id="CHEBI:76913"/>
        <dbReference type="ChEBI" id="CHEBI:139126"/>
        <dbReference type="ChEBI" id="CHEBI:456215"/>
    </reaction>
</comment>
<dbReference type="InterPro" id="IPR001792">
    <property type="entry name" value="Acylphosphatase-like_dom"/>
</dbReference>
<evidence type="ECO:0000313" key="13">
    <source>
        <dbReference type="Proteomes" id="UP000190092"/>
    </source>
</evidence>
<evidence type="ECO:0000256" key="8">
    <source>
        <dbReference type="PIRNR" id="PIRNR006256"/>
    </source>
</evidence>
<dbReference type="GO" id="GO:0003998">
    <property type="term" value="F:acylphosphatase activity"/>
    <property type="evidence" value="ECO:0007669"/>
    <property type="project" value="UniProtKB-EC"/>
</dbReference>
<dbReference type="NCBIfam" id="TIGR00143">
    <property type="entry name" value="hypF"/>
    <property type="match status" value="1"/>
</dbReference>
<evidence type="ECO:0000256" key="9">
    <source>
        <dbReference type="PROSITE-ProRule" id="PRU00520"/>
    </source>
</evidence>
<comment type="similarity">
    <text evidence="2 8">Belongs to the carbamoyltransferase HypF family.</text>
</comment>
<dbReference type="GO" id="GO:0008270">
    <property type="term" value="F:zinc ion binding"/>
    <property type="evidence" value="ECO:0007669"/>
    <property type="project" value="UniProtKB-KW"/>
</dbReference>
<comment type="function">
    <text evidence="8">Involved in the maturation of [NiFe] hydrogenases. Along with HypE, it catalyzes the synthesis of the CN ligands of the active site iron of [NiFe]-hydrogenases. HypF functions as a carbamoyl transferase using carbamoylphosphate as a substrate and transferring the carboxamido moiety in an ATP-dependent reaction to the thiolate of the C-terminal cysteine of HypE yielding a protein-S-carboxamide.</text>
</comment>
<gene>
    <name evidence="12" type="ORF">SAMN02745126_05589</name>
</gene>
<keyword evidence="4" id="KW-0479">Metal-binding</keyword>
<evidence type="ECO:0000256" key="7">
    <source>
        <dbReference type="ARBA" id="ARBA00048220"/>
    </source>
</evidence>
<dbReference type="Pfam" id="PF07503">
    <property type="entry name" value="zf-HYPF"/>
    <property type="match status" value="2"/>
</dbReference>
<dbReference type="PROSITE" id="PS00150">
    <property type="entry name" value="ACYLPHOSPHATASE_1"/>
    <property type="match status" value="1"/>
</dbReference>
<evidence type="ECO:0000256" key="1">
    <source>
        <dbReference type="ARBA" id="ARBA00004711"/>
    </source>
</evidence>
<accession>A0A1T4T367</accession>
<protein>
    <recommendedName>
        <fullName evidence="8">Carbamoyltransferase HypF</fullName>
        <ecNumber evidence="8">6.2.-.-</ecNumber>
    </recommendedName>
</protein>
<dbReference type="PROSITE" id="PS51163">
    <property type="entry name" value="YRDC"/>
    <property type="match status" value="1"/>
</dbReference>
<comment type="pathway">
    <text evidence="1 8">Protein modification; [NiFe] hydrogenase maturation.</text>
</comment>
<reference evidence="13" key="1">
    <citation type="submission" date="2017-02" db="EMBL/GenBank/DDBJ databases">
        <authorList>
            <person name="Varghese N."/>
            <person name="Submissions S."/>
        </authorList>
    </citation>
    <scope>NUCLEOTIDE SEQUENCE [LARGE SCALE GENOMIC DNA]</scope>
    <source>
        <strain evidence="13">ATCC 27094</strain>
    </source>
</reference>
<dbReference type="SUPFAM" id="SSF54975">
    <property type="entry name" value="Acylphosphatase/BLUF domain-like"/>
    <property type="match status" value="1"/>
</dbReference>
<proteinExistence type="inferred from homology"/>
<dbReference type="Pfam" id="PF00708">
    <property type="entry name" value="Acylphosphatase"/>
    <property type="match status" value="1"/>
</dbReference>
<sequence length="766" mass="81525">MALVTGIRRRQRIEVHGAVQGVGFRPFVYRQATALGLTGWVANSMAGLTVEAEGDATDVATLIDVLQQPPLPNTRIAGISVCDVALRGDAGFSVRASETLGACAAQIQPDIATCPACLAELFDPANRRHRYPFINCTQCGPRYSIVEDLPYDRVRTSMRHFTMCPACQAEYDNPADRRFHAEPNACPVCGPRLSLWNDQGAPLAQDEQALQTAVAAIHAGKIVAVKGIGGFHLMVDARNDDAVRRLRVGKRRPEKPFAVMFPDLGDVRASCRVDAEAEVLLAGAARPIVLLAHEGGPIAPSVAPDSRRLGAMLPYSPLHHLLMAELRFPVVATSGNVSDEPIVTEEASAPERLSGLADLFLVHDRPIVRPLDDSVAQIVCGRPQLLRRARGYAPEALAAKNVGDGILALGGHLKSAVALSTRAGILVSQHLGDLETSRAREGFRQALAEVTHLTRQHPRLVARDLHPDYASSRAADASGVPVVAVQHHVAHIAACLGEHGLEPPALGVAWDGTGYGPDGTVWGGEFIHLTKGRWHRVASLRPFRLSGGDAAAREPRRSALGLLYAAFGEKAFSMTDLPPVATYTAAELAILGTAMARGINAPSTSSVGRLFDAFASLCDLQQRTSYEGQAAQRFEALTGGGIPYDLPIRAGADAAAPFLVDWHPALEAMLADRHKPADPSAVSAALHGGLVRAIVEVARQVGEHRVVLTGGCFQNVRLTEAAVSALQEAGFTPLWHQRIPPNDGGIALGQVAWTGWLEAKGTSSCA</sequence>
<feature type="domain" description="Acylphosphatase-like" evidence="10">
    <location>
        <begin position="10"/>
        <end position="96"/>
    </location>
</feature>
<dbReference type="Gene3D" id="3.30.420.360">
    <property type="match status" value="1"/>
</dbReference>
<dbReference type="InterPro" id="IPR051060">
    <property type="entry name" value="Carbamoyltrans_HypF-like"/>
</dbReference>
<evidence type="ECO:0000256" key="6">
    <source>
        <dbReference type="ARBA" id="ARBA00022833"/>
    </source>
</evidence>
<keyword evidence="3" id="KW-0436">Ligase</keyword>
<evidence type="ECO:0000259" key="10">
    <source>
        <dbReference type="PROSITE" id="PS51160"/>
    </source>
</evidence>
<dbReference type="GO" id="GO:0016874">
    <property type="term" value="F:ligase activity"/>
    <property type="evidence" value="ECO:0007669"/>
    <property type="project" value="UniProtKB-UniRule"/>
</dbReference>
<dbReference type="EMBL" id="FUWJ01000012">
    <property type="protein sequence ID" value="SKA34964.1"/>
    <property type="molecule type" value="Genomic_DNA"/>
</dbReference>
<dbReference type="PANTHER" id="PTHR42959">
    <property type="entry name" value="CARBAMOYLTRANSFERASE"/>
    <property type="match status" value="1"/>
</dbReference>
<evidence type="ECO:0000313" key="12">
    <source>
        <dbReference type="EMBL" id="SKA34964.1"/>
    </source>
</evidence>
<dbReference type="OrthoDB" id="9808093at2"/>
<organism evidence="12 13">
    <name type="scientific">Enhydrobacter aerosaccus</name>
    <dbReference type="NCBI Taxonomy" id="225324"/>
    <lineage>
        <taxon>Bacteria</taxon>
        <taxon>Pseudomonadati</taxon>
        <taxon>Pseudomonadota</taxon>
        <taxon>Alphaproteobacteria</taxon>
        <taxon>Hyphomicrobiales</taxon>
        <taxon>Enhydrobacter</taxon>
    </lineage>
</organism>
<dbReference type="RefSeq" id="WP_085937402.1">
    <property type="nucleotide sequence ID" value="NZ_FUWJ01000012.1"/>
</dbReference>
<dbReference type="PIRSF" id="PIRSF006256">
    <property type="entry name" value="CMPcnvr_hdrg_mat"/>
    <property type="match status" value="1"/>
</dbReference>
<keyword evidence="6" id="KW-0862">Zinc</keyword>
<dbReference type="Pfam" id="PF01300">
    <property type="entry name" value="Sua5_yciO_yrdC"/>
    <property type="match status" value="1"/>
</dbReference>
<feature type="active site" evidence="9">
    <location>
        <position position="43"/>
    </location>
</feature>
<dbReference type="InterPro" id="IPR041440">
    <property type="entry name" value="HypF_C"/>
</dbReference>
<dbReference type="InterPro" id="IPR055128">
    <property type="entry name" value="HypF_C_2"/>
</dbReference>
<dbReference type="GO" id="GO:0016743">
    <property type="term" value="F:carboxyl- or carbamoyltransferase activity"/>
    <property type="evidence" value="ECO:0007669"/>
    <property type="project" value="UniProtKB-UniRule"/>
</dbReference>
<dbReference type="Gene3D" id="3.30.420.40">
    <property type="match status" value="1"/>
</dbReference>
<dbReference type="PANTHER" id="PTHR42959:SF1">
    <property type="entry name" value="CARBAMOYLTRANSFERASE HYPF"/>
    <property type="match status" value="1"/>
</dbReference>
<evidence type="ECO:0000256" key="5">
    <source>
        <dbReference type="ARBA" id="ARBA00022771"/>
    </source>
</evidence>
<evidence type="ECO:0000256" key="3">
    <source>
        <dbReference type="ARBA" id="ARBA00022598"/>
    </source>
</evidence>
<name>A0A1T4T367_9HYPH</name>
<feature type="active site" evidence="9">
    <location>
        <position position="25"/>
    </location>
</feature>
<dbReference type="GO" id="GO:0003725">
    <property type="term" value="F:double-stranded RNA binding"/>
    <property type="evidence" value="ECO:0007669"/>
    <property type="project" value="InterPro"/>
</dbReference>
<evidence type="ECO:0000259" key="11">
    <source>
        <dbReference type="PROSITE" id="PS51163"/>
    </source>
</evidence>
<dbReference type="STRING" id="225324.SAMN02745126_05589"/>
<dbReference type="InterPro" id="IPR017968">
    <property type="entry name" value="Acylphosphatase_CS"/>
</dbReference>
<dbReference type="EC" id="6.2.-.-" evidence="8"/>
<dbReference type="InterPro" id="IPR006070">
    <property type="entry name" value="Sua5-like_dom"/>
</dbReference>
<keyword evidence="5" id="KW-0863">Zinc-finger</keyword>